<proteinExistence type="predicted"/>
<organism evidence="1">
    <name type="scientific">Rhizophora mucronata</name>
    <name type="common">Asiatic mangrove</name>
    <dbReference type="NCBI Taxonomy" id="61149"/>
    <lineage>
        <taxon>Eukaryota</taxon>
        <taxon>Viridiplantae</taxon>
        <taxon>Streptophyta</taxon>
        <taxon>Embryophyta</taxon>
        <taxon>Tracheophyta</taxon>
        <taxon>Spermatophyta</taxon>
        <taxon>Magnoliopsida</taxon>
        <taxon>eudicotyledons</taxon>
        <taxon>Gunneridae</taxon>
        <taxon>Pentapetalae</taxon>
        <taxon>rosids</taxon>
        <taxon>fabids</taxon>
        <taxon>Malpighiales</taxon>
        <taxon>Rhizophoraceae</taxon>
        <taxon>Rhizophora</taxon>
    </lineage>
</organism>
<name>A0A2P2PA60_RHIMU</name>
<sequence>MLHIGAPARIQSVLMPFPGLDKKYLALPLTILATKHTI</sequence>
<protein>
    <submittedName>
        <fullName evidence="1">Uncharacterized protein</fullName>
    </submittedName>
</protein>
<evidence type="ECO:0000313" key="1">
    <source>
        <dbReference type="EMBL" id="MBX51645.1"/>
    </source>
</evidence>
<dbReference type="EMBL" id="GGEC01071161">
    <property type="protein sequence ID" value="MBX51645.1"/>
    <property type="molecule type" value="Transcribed_RNA"/>
</dbReference>
<accession>A0A2P2PA60</accession>
<reference evidence="1" key="1">
    <citation type="submission" date="2018-02" db="EMBL/GenBank/DDBJ databases">
        <title>Rhizophora mucronata_Transcriptome.</title>
        <authorList>
            <person name="Meera S.P."/>
            <person name="Sreeshan A."/>
            <person name="Augustine A."/>
        </authorList>
    </citation>
    <scope>NUCLEOTIDE SEQUENCE</scope>
    <source>
        <tissue evidence="1">Leaf</tissue>
    </source>
</reference>
<dbReference type="AlphaFoldDB" id="A0A2P2PA60"/>